<evidence type="ECO:0000313" key="1">
    <source>
        <dbReference type="EMBL" id="RYP01242.1"/>
    </source>
</evidence>
<dbReference type="AlphaFoldDB" id="A0A4Q4T5A4"/>
<name>A0A4Q4T5A4_9PEZI</name>
<sequence>MATGLDALAPPDLQIPPPRFKDVMNRRFEIAGFPVNTFLASPDPADFTDEKLPSGCSYPSEVPGIAYARTNKGGGNYRRSDAKLR</sequence>
<accession>A0A4Q4T5A4</accession>
<protein>
    <submittedName>
        <fullName evidence="1">Uncharacterized protein</fullName>
    </submittedName>
</protein>
<organism evidence="1 2">
    <name type="scientific">Monosporascus ibericus</name>
    <dbReference type="NCBI Taxonomy" id="155417"/>
    <lineage>
        <taxon>Eukaryota</taxon>
        <taxon>Fungi</taxon>
        <taxon>Dikarya</taxon>
        <taxon>Ascomycota</taxon>
        <taxon>Pezizomycotina</taxon>
        <taxon>Sordariomycetes</taxon>
        <taxon>Xylariomycetidae</taxon>
        <taxon>Xylariales</taxon>
        <taxon>Xylariales incertae sedis</taxon>
        <taxon>Monosporascus</taxon>
    </lineage>
</organism>
<gene>
    <name evidence="1" type="ORF">DL764_006245</name>
</gene>
<evidence type="ECO:0000313" key="2">
    <source>
        <dbReference type="Proteomes" id="UP000293360"/>
    </source>
</evidence>
<dbReference type="Proteomes" id="UP000293360">
    <property type="component" value="Unassembled WGS sequence"/>
</dbReference>
<comment type="caution">
    <text evidence="1">The sequence shown here is derived from an EMBL/GenBank/DDBJ whole genome shotgun (WGS) entry which is preliminary data.</text>
</comment>
<reference evidence="1 2" key="1">
    <citation type="submission" date="2018-06" db="EMBL/GenBank/DDBJ databases">
        <title>Complete Genomes of Monosporascus.</title>
        <authorList>
            <person name="Robinson A.J."/>
            <person name="Natvig D.O."/>
        </authorList>
    </citation>
    <scope>NUCLEOTIDE SEQUENCE [LARGE SCALE GENOMIC DNA]</scope>
    <source>
        <strain evidence="1 2">CBS 110550</strain>
    </source>
</reference>
<keyword evidence="2" id="KW-1185">Reference proteome</keyword>
<dbReference type="OrthoDB" id="566138at2759"/>
<dbReference type="EMBL" id="QJNU01000365">
    <property type="protein sequence ID" value="RYP01242.1"/>
    <property type="molecule type" value="Genomic_DNA"/>
</dbReference>
<proteinExistence type="predicted"/>
<dbReference type="STRING" id="155417.A0A4Q4T5A4"/>